<dbReference type="GO" id="GO:0000166">
    <property type="term" value="F:nucleotide binding"/>
    <property type="evidence" value="ECO:0007669"/>
    <property type="project" value="UniProtKB-KW"/>
</dbReference>
<dbReference type="InterPro" id="IPR029001">
    <property type="entry name" value="ITPase-like_fam"/>
</dbReference>
<dbReference type="GO" id="GO:0046872">
    <property type="term" value="F:metal ion binding"/>
    <property type="evidence" value="ECO:0007669"/>
    <property type="project" value="UniProtKB-KW"/>
</dbReference>
<dbReference type="NCBIfam" id="TIGR00042">
    <property type="entry name" value="RdgB/HAM1 family non-canonical purine NTP pyrophosphatase"/>
    <property type="match status" value="1"/>
</dbReference>
<dbReference type="GO" id="GO:0035870">
    <property type="term" value="F:dITP diphosphatase activity"/>
    <property type="evidence" value="ECO:0007669"/>
    <property type="project" value="UniProtKB-UniRule"/>
</dbReference>
<protein>
    <recommendedName>
        <fullName evidence="10">dITP/XTP pyrophosphatase</fullName>
        <ecNumber evidence="10">3.6.1.66</ecNumber>
    </recommendedName>
    <alternativeName>
        <fullName evidence="10">Non-canonical purine NTP pyrophosphatase</fullName>
    </alternativeName>
    <alternativeName>
        <fullName evidence="10">Non-standard purine NTP pyrophosphatase</fullName>
    </alternativeName>
    <alternativeName>
        <fullName evidence="10">Nucleoside-triphosphate diphosphatase</fullName>
    </alternativeName>
    <alternativeName>
        <fullName evidence="10">Nucleoside-triphosphate pyrophosphatase</fullName>
        <shortName evidence="10">NTPase</shortName>
    </alternativeName>
</protein>
<keyword evidence="7 10" id="KW-0546">Nucleotide metabolism</keyword>
<feature type="binding site" evidence="10">
    <location>
        <begin position="152"/>
        <end position="155"/>
    </location>
    <ligand>
        <name>substrate</name>
    </ligand>
</feature>
<keyword evidence="4 10" id="KW-0547">Nucleotide-binding</keyword>
<feature type="active site" description="Proton acceptor" evidence="10">
    <location>
        <position position="70"/>
    </location>
</feature>
<dbReference type="PANTHER" id="PTHR11067:SF9">
    <property type="entry name" value="INOSINE TRIPHOSPHATE PYROPHOSPHATASE"/>
    <property type="match status" value="1"/>
</dbReference>
<evidence type="ECO:0000256" key="5">
    <source>
        <dbReference type="ARBA" id="ARBA00022801"/>
    </source>
</evidence>
<evidence type="ECO:0000256" key="8">
    <source>
        <dbReference type="ARBA" id="ARBA00051875"/>
    </source>
</evidence>
<dbReference type="EC" id="3.6.1.66" evidence="10"/>
<feature type="binding site" evidence="10">
    <location>
        <begin position="9"/>
        <end position="14"/>
    </location>
    <ligand>
        <name>substrate</name>
    </ligand>
</feature>
<evidence type="ECO:0000256" key="11">
    <source>
        <dbReference type="RuleBase" id="RU003781"/>
    </source>
</evidence>
<dbReference type="Proteomes" id="UP000028547">
    <property type="component" value="Unassembled WGS sequence"/>
</dbReference>
<keyword evidence="5 10" id="KW-0378">Hydrolase</keyword>
<feature type="binding site" evidence="10">
    <location>
        <position position="71"/>
    </location>
    <ligand>
        <name>substrate</name>
    </ligand>
</feature>
<dbReference type="GO" id="GO:0005829">
    <property type="term" value="C:cytosol"/>
    <property type="evidence" value="ECO:0007669"/>
    <property type="project" value="TreeGrafter"/>
</dbReference>
<feature type="binding site" evidence="10">
    <location>
        <position position="70"/>
    </location>
    <ligand>
        <name>Mg(2+)</name>
        <dbReference type="ChEBI" id="CHEBI:18420"/>
    </ligand>
</feature>
<accession>A0A084SLK7</accession>
<dbReference type="FunFam" id="3.90.950.10:FF:000001">
    <property type="entry name" value="dITP/XTP pyrophosphatase"/>
    <property type="match status" value="1"/>
</dbReference>
<evidence type="ECO:0000256" key="6">
    <source>
        <dbReference type="ARBA" id="ARBA00022842"/>
    </source>
</evidence>
<comment type="catalytic activity">
    <reaction evidence="8 10">
        <text>dITP + H2O = dIMP + diphosphate + H(+)</text>
        <dbReference type="Rhea" id="RHEA:28342"/>
        <dbReference type="ChEBI" id="CHEBI:15377"/>
        <dbReference type="ChEBI" id="CHEBI:15378"/>
        <dbReference type="ChEBI" id="CHEBI:33019"/>
        <dbReference type="ChEBI" id="CHEBI:61194"/>
        <dbReference type="ChEBI" id="CHEBI:61382"/>
        <dbReference type="EC" id="3.6.1.66"/>
    </reaction>
</comment>
<evidence type="ECO:0000256" key="7">
    <source>
        <dbReference type="ARBA" id="ARBA00023080"/>
    </source>
</evidence>
<dbReference type="GO" id="GO:0009117">
    <property type="term" value="P:nucleotide metabolic process"/>
    <property type="evidence" value="ECO:0007669"/>
    <property type="project" value="UniProtKB-KW"/>
</dbReference>
<dbReference type="Gene3D" id="3.90.950.10">
    <property type="match status" value="1"/>
</dbReference>
<dbReference type="InterPro" id="IPR002637">
    <property type="entry name" value="RdgB/HAM1"/>
</dbReference>
<dbReference type="InterPro" id="IPR020922">
    <property type="entry name" value="dITP/XTP_pyrophosphatase"/>
</dbReference>
<dbReference type="SUPFAM" id="SSF52972">
    <property type="entry name" value="ITPase-like"/>
    <property type="match status" value="1"/>
</dbReference>
<dbReference type="GO" id="GO:0036222">
    <property type="term" value="F:XTP diphosphatase activity"/>
    <property type="evidence" value="ECO:0007669"/>
    <property type="project" value="UniProtKB-UniRule"/>
</dbReference>
<evidence type="ECO:0000313" key="12">
    <source>
        <dbReference type="EMBL" id="KFA89342.1"/>
    </source>
</evidence>
<comment type="subunit">
    <text evidence="2 10">Homodimer.</text>
</comment>
<evidence type="ECO:0000256" key="1">
    <source>
        <dbReference type="ARBA" id="ARBA00008023"/>
    </source>
</evidence>
<evidence type="ECO:0000256" key="4">
    <source>
        <dbReference type="ARBA" id="ARBA00022741"/>
    </source>
</evidence>
<comment type="catalytic activity">
    <reaction evidence="10">
        <text>ITP + H2O = IMP + diphosphate + H(+)</text>
        <dbReference type="Rhea" id="RHEA:29399"/>
        <dbReference type="ChEBI" id="CHEBI:15377"/>
        <dbReference type="ChEBI" id="CHEBI:15378"/>
        <dbReference type="ChEBI" id="CHEBI:33019"/>
        <dbReference type="ChEBI" id="CHEBI:58053"/>
        <dbReference type="ChEBI" id="CHEBI:61402"/>
        <dbReference type="EC" id="3.6.1.66"/>
    </reaction>
</comment>
<dbReference type="AlphaFoldDB" id="A0A084SLK7"/>
<dbReference type="RefSeq" id="WP_043405403.1">
    <property type="nucleotide sequence ID" value="NZ_JPMI01000247.1"/>
</dbReference>
<name>A0A084SLK7_9BACT</name>
<evidence type="ECO:0000256" key="3">
    <source>
        <dbReference type="ARBA" id="ARBA00022723"/>
    </source>
</evidence>
<evidence type="ECO:0000256" key="2">
    <source>
        <dbReference type="ARBA" id="ARBA00011738"/>
    </source>
</evidence>
<dbReference type="EMBL" id="JPMI01000247">
    <property type="protein sequence ID" value="KFA89342.1"/>
    <property type="molecule type" value="Genomic_DNA"/>
</dbReference>
<reference evidence="12 13" key="1">
    <citation type="submission" date="2014-07" db="EMBL/GenBank/DDBJ databases">
        <title>Draft Genome Sequence of Gephyronic Acid Producer, Cystobacter violaceus Strain Cb vi76.</title>
        <authorList>
            <person name="Stevens D.C."/>
            <person name="Young J."/>
            <person name="Carmichael R."/>
            <person name="Tan J."/>
            <person name="Taylor R.E."/>
        </authorList>
    </citation>
    <scope>NUCLEOTIDE SEQUENCE [LARGE SCALE GENOMIC DNA]</scope>
    <source>
        <strain evidence="12 13">Cb vi76</strain>
    </source>
</reference>
<feature type="binding site" evidence="10">
    <location>
        <begin position="179"/>
        <end position="180"/>
    </location>
    <ligand>
        <name>substrate</name>
    </ligand>
</feature>
<sequence>MKPRLLFATGNAGKLRELRGLVGDAVEVVSLEELPPIPEPEESGATFAENAELKARAYAAASGLPALADDSGLCVDALGGRPGVHSARYAEGDDKARYQKLLAELSGVPDDKRTAAFACALCLVRPGGGPAIIEVGRCEGRIGHEPRGSHGFGYDPVFVLPGGKTMAELTSEEKAAISHRGVAFQKMLPHLRAMAGGPPVGG</sequence>
<comment type="caution">
    <text evidence="12">The sequence shown here is derived from an EMBL/GenBank/DDBJ whole genome shotgun (WGS) entry which is preliminary data.</text>
</comment>
<keyword evidence="6 10" id="KW-0460">Magnesium</keyword>
<evidence type="ECO:0000313" key="13">
    <source>
        <dbReference type="Proteomes" id="UP000028547"/>
    </source>
</evidence>
<comment type="catalytic activity">
    <reaction evidence="9 10">
        <text>XTP + H2O = XMP + diphosphate + H(+)</text>
        <dbReference type="Rhea" id="RHEA:28610"/>
        <dbReference type="ChEBI" id="CHEBI:15377"/>
        <dbReference type="ChEBI" id="CHEBI:15378"/>
        <dbReference type="ChEBI" id="CHEBI:33019"/>
        <dbReference type="ChEBI" id="CHEBI:57464"/>
        <dbReference type="ChEBI" id="CHEBI:61314"/>
        <dbReference type="EC" id="3.6.1.66"/>
    </reaction>
</comment>
<dbReference type="GO" id="GO:0036220">
    <property type="term" value="F:ITP diphosphatase activity"/>
    <property type="evidence" value="ECO:0007669"/>
    <property type="project" value="UniProtKB-UniRule"/>
</dbReference>
<feature type="binding site" evidence="10">
    <location>
        <position position="41"/>
    </location>
    <ligand>
        <name>Mg(2+)</name>
        <dbReference type="ChEBI" id="CHEBI:18420"/>
    </ligand>
</feature>
<feature type="binding site" evidence="10">
    <location>
        <position position="174"/>
    </location>
    <ligand>
        <name>substrate</name>
    </ligand>
</feature>
<dbReference type="GO" id="GO:0017111">
    <property type="term" value="F:ribonucleoside triphosphate phosphatase activity"/>
    <property type="evidence" value="ECO:0007669"/>
    <property type="project" value="InterPro"/>
</dbReference>
<dbReference type="PANTHER" id="PTHR11067">
    <property type="entry name" value="INOSINE TRIPHOSPHATE PYROPHOSPHATASE/HAM1 PROTEIN"/>
    <property type="match status" value="1"/>
</dbReference>
<comment type="similarity">
    <text evidence="1 10 11">Belongs to the HAM1 NTPase family.</text>
</comment>
<dbReference type="HAMAP" id="MF_01405">
    <property type="entry name" value="Non_canon_purine_NTPase"/>
    <property type="match status" value="1"/>
</dbReference>
<keyword evidence="3 10" id="KW-0479">Metal-binding</keyword>
<proteinExistence type="inferred from homology"/>
<organism evidence="12 13">
    <name type="scientific">Archangium violaceum Cb vi76</name>
    <dbReference type="NCBI Taxonomy" id="1406225"/>
    <lineage>
        <taxon>Bacteria</taxon>
        <taxon>Pseudomonadati</taxon>
        <taxon>Myxococcota</taxon>
        <taxon>Myxococcia</taxon>
        <taxon>Myxococcales</taxon>
        <taxon>Cystobacterineae</taxon>
        <taxon>Archangiaceae</taxon>
        <taxon>Archangium</taxon>
    </lineage>
</organism>
<dbReference type="Pfam" id="PF01725">
    <property type="entry name" value="Ham1p_like"/>
    <property type="match status" value="1"/>
</dbReference>
<dbReference type="GO" id="GO:0009146">
    <property type="term" value="P:purine nucleoside triphosphate catabolic process"/>
    <property type="evidence" value="ECO:0007669"/>
    <property type="project" value="UniProtKB-UniRule"/>
</dbReference>
<gene>
    <name evidence="12" type="ORF">Q664_35195</name>
</gene>
<evidence type="ECO:0000256" key="10">
    <source>
        <dbReference type="HAMAP-Rule" id="MF_01405"/>
    </source>
</evidence>
<evidence type="ECO:0000256" key="9">
    <source>
        <dbReference type="ARBA" id="ARBA00052017"/>
    </source>
</evidence>
<dbReference type="CDD" id="cd00515">
    <property type="entry name" value="HAM1"/>
    <property type="match status" value="1"/>
</dbReference>
<comment type="cofactor">
    <cofactor evidence="10">
        <name>Mg(2+)</name>
        <dbReference type="ChEBI" id="CHEBI:18420"/>
    </cofactor>
    <text evidence="10">Binds 1 Mg(2+) ion per subunit.</text>
</comment>
<comment type="function">
    <text evidence="10">Pyrophosphatase that catalyzes the hydrolysis of nucleoside triphosphates to their monophosphate derivatives, with a high preference for the non-canonical purine nucleotides XTP (xanthosine triphosphate), dITP (deoxyinosine triphosphate) and ITP. Seems to function as a house-cleaning enzyme that removes non-canonical purine nucleotides from the nucleotide pool, thus preventing their incorporation into DNA/RNA and avoiding chromosomal lesions.</text>
</comment>